<evidence type="ECO:0000256" key="1">
    <source>
        <dbReference type="ARBA" id="ARBA00004651"/>
    </source>
</evidence>
<dbReference type="eggNOG" id="COG2177">
    <property type="taxonomic scope" value="Bacteria"/>
</dbReference>
<evidence type="ECO:0000259" key="12">
    <source>
        <dbReference type="Pfam" id="PF18075"/>
    </source>
</evidence>
<dbReference type="InterPro" id="IPR003838">
    <property type="entry name" value="ABC3_permease_C"/>
</dbReference>
<dbReference type="GO" id="GO:0005886">
    <property type="term" value="C:plasma membrane"/>
    <property type="evidence" value="ECO:0007669"/>
    <property type="project" value="UniProtKB-SubCell"/>
</dbReference>
<dbReference type="InterPro" id="IPR004513">
    <property type="entry name" value="FtsX"/>
</dbReference>
<keyword evidence="4" id="KW-1003">Cell membrane</keyword>
<evidence type="ECO:0000256" key="10">
    <source>
        <dbReference type="SAM" id="Phobius"/>
    </source>
</evidence>
<name>D3PE01_DEFDS</name>
<evidence type="ECO:0000256" key="5">
    <source>
        <dbReference type="ARBA" id="ARBA00022618"/>
    </source>
</evidence>
<feature type="transmembrane region" description="Helical" evidence="10">
    <location>
        <begin position="21"/>
        <end position="44"/>
    </location>
</feature>
<feature type="domain" description="FtsX extracellular" evidence="12">
    <location>
        <begin position="59"/>
        <end position="148"/>
    </location>
</feature>
<dbReference type="KEGG" id="ddf:DEFDS_1363"/>
<feature type="transmembrane region" description="Helical" evidence="10">
    <location>
        <begin position="253"/>
        <end position="283"/>
    </location>
</feature>
<organism evidence="13 14">
    <name type="scientific">Deferribacter desulfuricans (strain DSM 14783 / JCM 11476 / NBRC 101012 / SSM1)</name>
    <dbReference type="NCBI Taxonomy" id="639282"/>
    <lineage>
        <taxon>Bacteria</taxon>
        <taxon>Pseudomonadati</taxon>
        <taxon>Deferribacterota</taxon>
        <taxon>Deferribacteres</taxon>
        <taxon>Deferribacterales</taxon>
        <taxon>Deferribacteraceae</taxon>
        <taxon>Deferribacter</taxon>
    </lineage>
</organism>
<comment type="similarity">
    <text evidence="2">Belongs to the ABC-4 integral membrane protein family. FtsX subfamily.</text>
</comment>
<evidence type="ECO:0000256" key="7">
    <source>
        <dbReference type="ARBA" id="ARBA00022989"/>
    </source>
</evidence>
<dbReference type="EMBL" id="AP011529">
    <property type="protein sequence ID" value="BAI80824.1"/>
    <property type="molecule type" value="Genomic_DNA"/>
</dbReference>
<evidence type="ECO:0000256" key="8">
    <source>
        <dbReference type="ARBA" id="ARBA00023136"/>
    </source>
</evidence>
<dbReference type="STRING" id="639282.DEFDS_1363"/>
<dbReference type="InterPro" id="IPR040690">
    <property type="entry name" value="FtsX_ECD"/>
</dbReference>
<dbReference type="Pfam" id="PF02687">
    <property type="entry name" value="FtsX"/>
    <property type="match status" value="1"/>
</dbReference>
<dbReference type="Gene3D" id="3.30.70.3040">
    <property type="match status" value="1"/>
</dbReference>
<gene>
    <name evidence="13" type="primary">ftsX</name>
    <name evidence="13" type="ordered locus">DEFDS_1363</name>
</gene>
<evidence type="ECO:0000256" key="2">
    <source>
        <dbReference type="ARBA" id="ARBA00007379"/>
    </source>
</evidence>
<dbReference type="PANTHER" id="PTHR47755">
    <property type="entry name" value="CELL DIVISION PROTEIN FTSX"/>
    <property type="match status" value="1"/>
</dbReference>
<dbReference type="GO" id="GO:0051301">
    <property type="term" value="P:cell division"/>
    <property type="evidence" value="ECO:0007669"/>
    <property type="project" value="UniProtKB-KW"/>
</dbReference>
<keyword evidence="7 10" id="KW-1133">Transmembrane helix</keyword>
<evidence type="ECO:0000313" key="13">
    <source>
        <dbReference type="EMBL" id="BAI80824.1"/>
    </source>
</evidence>
<feature type="transmembrane region" description="Helical" evidence="10">
    <location>
        <begin position="166"/>
        <end position="190"/>
    </location>
</feature>
<keyword evidence="8 10" id="KW-0472">Membrane</keyword>
<keyword evidence="5 13" id="KW-0132">Cell division</keyword>
<keyword evidence="9" id="KW-0131">Cell cycle</keyword>
<keyword evidence="6 10" id="KW-0812">Transmembrane</keyword>
<keyword evidence="14" id="KW-1185">Reference proteome</keyword>
<evidence type="ECO:0000313" key="14">
    <source>
        <dbReference type="Proteomes" id="UP000001520"/>
    </source>
</evidence>
<dbReference type="OrthoDB" id="9813411at2"/>
<evidence type="ECO:0000259" key="11">
    <source>
        <dbReference type="Pfam" id="PF02687"/>
    </source>
</evidence>
<feature type="transmembrane region" description="Helical" evidence="10">
    <location>
        <begin position="202"/>
        <end position="221"/>
    </location>
</feature>
<comment type="subcellular location">
    <subcellularLocation>
        <location evidence="1">Cell membrane</location>
        <topology evidence="1">Multi-pass membrane protein</topology>
    </subcellularLocation>
</comment>
<dbReference type="HOGENOM" id="CLU_073546_4_0_0"/>
<evidence type="ECO:0000256" key="9">
    <source>
        <dbReference type="ARBA" id="ARBA00023306"/>
    </source>
</evidence>
<dbReference type="PANTHER" id="PTHR47755:SF1">
    <property type="entry name" value="CELL DIVISION PROTEIN FTSX"/>
    <property type="match status" value="1"/>
</dbReference>
<dbReference type="Proteomes" id="UP000001520">
    <property type="component" value="Chromosome"/>
</dbReference>
<evidence type="ECO:0000256" key="6">
    <source>
        <dbReference type="ARBA" id="ARBA00022692"/>
    </source>
</evidence>
<dbReference type="RefSeq" id="WP_013008070.1">
    <property type="nucleotide sequence ID" value="NC_013939.1"/>
</dbReference>
<accession>D3PE01</accession>
<feature type="domain" description="ABC3 transporter permease C-terminal" evidence="11">
    <location>
        <begin position="173"/>
        <end position="291"/>
    </location>
</feature>
<reference evidence="13 14" key="1">
    <citation type="journal article" date="2010" name="DNA Res.">
        <title>Bacterial lifestyle in a deep-sea hydrothermal vent chimney revealed by the genome sequence of the thermophilic bacterium Deferribacter desulfuricans SSM1.</title>
        <authorList>
            <person name="Takaki Y."/>
            <person name="Shimamura S."/>
            <person name="Nakagawa S."/>
            <person name="Fukuhara Y."/>
            <person name="Horikawa H."/>
            <person name="Ankai A."/>
            <person name="Harada T."/>
            <person name="Hosoyama A."/>
            <person name="Oguchi A."/>
            <person name="Fukui S."/>
            <person name="Fujita N."/>
            <person name="Takami H."/>
            <person name="Takai K."/>
        </authorList>
    </citation>
    <scope>NUCLEOTIDE SEQUENCE [LARGE SCALE GENOMIC DNA]</scope>
    <source>
        <strain evidence="14">DSM 14783 / JCM 11476 / NBRC 101012 / SSM1</strain>
    </source>
</reference>
<sequence>MIKIIFLLQKGLKFFRRNFKNNLTSIISIMTILLLLNIIGTLIYSTNHFFNEISKIESIRIYLKNSDNDTVENIIKTLKKLEGISDIKYFSSKEAYESLKNNKEITEYIRLIPQDLFPEYIDTKIKDNFRDLNYIYKLKENIEQLSGVLKTSVGESWIISFAKIKFAINFFFIILVIFISLSVASIVYNMIKLNMYKFKREIKILSLVGATKSFIIVPIILSSILESIISFLFSGIIAFIIINFIINKSLLSLGIIFILLPPLSYLIIYFTIFIILISLFSYISASSFLKRSGSIYDL</sequence>
<dbReference type="Pfam" id="PF18075">
    <property type="entry name" value="FtsX_ECD"/>
    <property type="match status" value="1"/>
</dbReference>
<evidence type="ECO:0000256" key="3">
    <source>
        <dbReference type="ARBA" id="ARBA00021907"/>
    </source>
</evidence>
<evidence type="ECO:0000256" key="4">
    <source>
        <dbReference type="ARBA" id="ARBA00022475"/>
    </source>
</evidence>
<proteinExistence type="inferred from homology"/>
<feature type="transmembrane region" description="Helical" evidence="10">
    <location>
        <begin position="227"/>
        <end position="246"/>
    </location>
</feature>
<protein>
    <recommendedName>
        <fullName evidence="3">Cell division protein FtsX</fullName>
    </recommendedName>
</protein>
<dbReference type="AlphaFoldDB" id="D3PE01"/>